<protein>
    <submittedName>
        <fullName evidence="1">Uncharacterized protein</fullName>
    </submittedName>
</protein>
<reference evidence="1 2" key="1">
    <citation type="submission" date="2012-10" db="EMBL/GenBank/DDBJ databases">
        <authorList>
            <person name="Harkins D.M."/>
            <person name="Durkin A.S."/>
            <person name="Brinkac L.M."/>
            <person name="Haft D.H."/>
            <person name="Selengut J.D."/>
            <person name="Sanka R."/>
            <person name="DePew J."/>
            <person name="Purushe J."/>
            <person name="Chanthongthip A."/>
            <person name="Lattana O."/>
            <person name="Phetsouvanh R."/>
            <person name="Newton P.N."/>
            <person name="Vinetz J.M."/>
            <person name="Sutton G.G."/>
            <person name="Nierman W.C."/>
            <person name="Fouts D.E."/>
        </authorList>
    </citation>
    <scope>NUCLEOTIDE SEQUENCE [LARGE SCALE GENOMIC DNA]</scope>
    <source>
        <strain evidence="1 2">UI 12758</strain>
    </source>
</reference>
<dbReference type="EMBL" id="AHNR02000010">
    <property type="protein sequence ID" value="EKR56887.1"/>
    <property type="molecule type" value="Genomic_DNA"/>
</dbReference>
<organism evidence="1 2">
    <name type="scientific">Leptospira interrogans str. UI 12758</name>
    <dbReference type="NCBI Taxonomy" id="1049938"/>
    <lineage>
        <taxon>Bacteria</taxon>
        <taxon>Pseudomonadati</taxon>
        <taxon>Spirochaetota</taxon>
        <taxon>Spirochaetia</taxon>
        <taxon>Leptospirales</taxon>
        <taxon>Leptospiraceae</taxon>
        <taxon>Leptospira</taxon>
    </lineage>
</organism>
<dbReference type="AlphaFoldDB" id="A0A0E2D9V1"/>
<sequence length="41" mass="4756">MPQNLDDNLLGISNKILEFLQIDLYPNACELPNYFLIAKFL</sequence>
<proteinExistence type="predicted"/>
<accession>A0A0E2D9V1</accession>
<evidence type="ECO:0000313" key="2">
    <source>
        <dbReference type="Proteomes" id="UP000001340"/>
    </source>
</evidence>
<gene>
    <name evidence="1" type="ORF">LEP1GSC105_4205</name>
</gene>
<name>A0A0E2D9V1_LEPIR</name>
<dbReference type="Proteomes" id="UP000001340">
    <property type="component" value="Unassembled WGS sequence"/>
</dbReference>
<comment type="caution">
    <text evidence="1">The sequence shown here is derived from an EMBL/GenBank/DDBJ whole genome shotgun (WGS) entry which is preliminary data.</text>
</comment>
<evidence type="ECO:0000313" key="1">
    <source>
        <dbReference type="EMBL" id="EKR56887.1"/>
    </source>
</evidence>